<feature type="region of interest" description="Disordered" evidence="1">
    <location>
        <begin position="72"/>
        <end position="104"/>
    </location>
</feature>
<reference evidence="3" key="1">
    <citation type="journal article" date="2013" name="Nature">
        <title>Draft genome of the wheat A-genome progenitor Triticum urartu.</title>
        <authorList>
            <person name="Ling H.Q."/>
            <person name="Zhao S."/>
            <person name="Liu D."/>
            <person name="Wang J."/>
            <person name="Sun H."/>
            <person name="Zhang C."/>
            <person name="Fan H."/>
            <person name="Li D."/>
            <person name="Dong L."/>
            <person name="Tao Y."/>
            <person name="Gao C."/>
            <person name="Wu H."/>
            <person name="Li Y."/>
            <person name="Cui Y."/>
            <person name="Guo X."/>
            <person name="Zheng S."/>
            <person name="Wang B."/>
            <person name="Yu K."/>
            <person name="Liang Q."/>
            <person name="Yang W."/>
            <person name="Lou X."/>
            <person name="Chen J."/>
            <person name="Feng M."/>
            <person name="Jian J."/>
            <person name="Zhang X."/>
            <person name="Luo G."/>
            <person name="Jiang Y."/>
            <person name="Liu J."/>
            <person name="Wang Z."/>
            <person name="Sha Y."/>
            <person name="Zhang B."/>
            <person name="Wu H."/>
            <person name="Tang D."/>
            <person name="Shen Q."/>
            <person name="Xue P."/>
            <person name="Zou S."/>
            <person name="Wang X."/>
            <person name="Liu X."/>
            <person name="Wang F."/>
            <person name="Yang Y."/>
            <person name="An X."/>
            <person name="Dong Z."/>
            <person name="Zhang K."/>
            <person name="Zhang X."/>
            <person name="Luo M.C."/>
            <person name="Dvorak J."/>
            <person name="Tong Y."/>
            <person name="Wang J."/>
            <person name="Yang H."/>
            <person name="Li Z."/>
            <person name="Wang D."/>
            <person name="Zhang A."/>
            <person name="Wang J."/>
        </authorList>
    </citation>
    <scope>NUCLEOTIDE SEQUENCE</scope>
    <source>
        <strain evidence="3">cv. G1812</strain>
    </source>
</reference>
<organism evidence="2 3">
    <name type="scientific">Triticum urartu</name>
    <name type="common">Red wild einkorn</name>
    <name type="synonym">Crithodium urartu</name>
    <dbReference type="NCBI Taxonomy" id="4572"/>
    <lineage>
        <taxon>Eukaryota</taxon>
        <taxon>Viridiplantae</taxon>
        <taxon>Streptophyta</taxon>
        <taxon>Embryophyta</taxon>
        <taxon>Tracheophyta</taxon>
        <taxon>Spermatophyta</taxon>
        <taxon>Magnoliopsida</taxon>
        <taxon>Liliopsida</taxon>
        <taxon>Poales</taxon>
        <taxon>Poaceae</taxon>
        <taxon>BOP clade</taxon>
        <taxon>Pooideae</taxon>
        <taxon>Triticodae</taxon>
        <taxon>Triticeae</taxon>
        <taxon>Triticinae</taxon>
        <taxon>Triticum</taxon>
    </lineage>
</organism>
<accession>A0A8R7R3Z7</accession>
<evidence type="ECO:0000313" key="2">
    <source>
        <dbReference type="EnsemblPlants" id="TuG1812G0700003355.01.T01"/>
    </source>
</evidence>
<dbReference type="AlphaFoldDB" id="A0A8R7R3Z7"/>
<sequence length="137" mass="15383">EHHHCLLRPLHHYRRTQTVDPCRRRAIPITVWCICGEGEESLSPVFTSSVCPCCCSLSPSVRSSAGAVRYAKKMREGGEKGKEQPDPAPSLFPSCMRPREVDGEGRRHGRRRYHCTVASTSRGQIWCGMCGIMHMCV</sequence>
<dbReference type="Gramene" id="TuG1812G0700003355.01.T01">
    <property type="protein sequence ID" value="TuG1812G0700003355.01.T01"/>
    <property type="gene ID" value="TuG1812G0700003355.01"/>
</dbReference>
<evidence type="ECO:0000313" key="3">
    <source>
        <dbReference type="Proteomes" id="UP000015106"/>
    </source>
</evidence>
<name>A0A8R7R3Z7_TRIUA</name>
<dbReference type="Proteomes" id="UP000015106">
    <property type="component" value="Chromosome 7"/>
</dbReference>
<reference evidence="2" key="2">
    <citation type="submission" date="2018-03" db="EMBL/GenBank/DDBJ databases">
        <title>The Triticum urartu genome reveals the dynamic nature of wheat genome evolution.</title>
        <authorList>
            <person name="Ling H."/>
            <person name="Ma B."/>
            <person name="Shi X."/>
            <person name="Liu H."/>
            <person name="Dong L."/>
            <person name="Sun H."/>
            <person name="Cao Y."/>
            <person name="Gao Q."/>
            <person name="Zheng S."/>
            <person name="Li Y."/>
            <person name="Yu Y."/>
            <person name="Du H."/>
            <person name="Qi M."/>
            <person name="Li Y."/>
            <person name="Yu H."/>
            <person name="Cui Y."/>
            <person name="Wang N."/>
            <person name="Chen C."/>
            <person name="Wu H."/>
            <person name="Zhao Y."/>
            <person name="Zhang J."/>
            <person name="Li Y."/>
            <person name="Zhou W."/>
            <person name="Zhang B."/>
            <person name="Hu W."/>
            <person name="Eijk M."/>
            <person name="Tang J."/>
            <person name="Witsenboer H."/>
            <person name="Zhao S."/>
            <person name="Li Z."/>
            <person name="Zhang A."/>
            <person name="Wang D."/>
            <person name="Liang C."/>
        </authorList>
    </citation>
    <scope>NUCLEOTIDE SEQUENCE [LARGE SCALE GENOMIC DNA]</scope>
    <source>
        <strain evidence="2">cv. G1812</strain>
    </source>
</reference>
<protein>
    <submittedName>
        <fullName evidence="2">Uncharacterized protein</fullName>
    </submittedName>
</protein>
<feature type="compositionally biased region" description="Basic and acidic residues" evidence="1">
    <location>
        <begin position="73"/>
        <end position="85"/>
    </location>
</feature>
<dbReference type="EnsemblPlants" id="TuG1812G0700003355.01.T01">
    <property type="protein sequence ID" value="TuG1812G0700003355.01.T01"/>
    <property type="gene ID" value="TuG1812G0700003355.01"/>
</dbReference>
<reference evidence="2" key="3">
    <citation type="submission" date="2022-06" db="UniProtKB">
        <authorList>
            <consortium name="EnsemblPlants"/>
        </authorList>
    </citation>
    <scope>IDENTIFICATION</scope>
</reference>
<evidence type="ECO:0000256" key="1">
    <source>
        <dbReference type="SAM" id="MobiDB-lite"/>
    </source>
</evidence>
<keyword evidence="3" id="KW-1185">Reference proteome</keyword>
<proteinExistence type="predicted"/>